<feature type="compositionally biased region" description="Low complexity" evidence="1">
    <location>
        <begin position="259"/>
        <end position="275"/>
    </location>
</feature>
<proteinExistence type="predicted"/>
<dbReference type="EMBL" id="SCFR01000022">
    <property type="protein sequence ID" value="TFF65265.1"/>
    <property type="molecule type" value="Genomic_DNA"/>
</dbReference>
<feature type="compositionally biased region" description="Basic and acidic residues" evidence="1">
    <location>
        <begin position="165"/>
        <end position="242"/>
    </location>
</feature>
<evidence type="ECO:0000256" key="1">
    <source>
        <dbReference type="SAM" id="MobiDB-lite"/>
    </source>
</evidence>
<comment type="caution">
    <text evidence="2">The sequence shown here is derived from an EMBL/GenBank/DDBJ whole genome shotgun (WGS) entry which is preliminary data.</text>
</comment>
<protein>
    <submittedName>
        <fullName evidence="2">Uncharacterized protein</fullName>
    </submittedName>
</protein>
<dbReference type="Proteomes" id="UP000297454">
    <property type="component" value="Unassembled WGS sequence"/>
</dbReference>
<gene>
    <name evidence="2" type="ORF">EQF91_06205</name>
</gene>
<dbReference type="RefSeq" id="WP_134744091.1">
    <property type="nucleotide sequence ID" value="NZ_CP119762.1"/>
</dbReference>
<name>A0A4R9C0G5_9FIRM</name>
<keyword evidence="3" id="KW-1185">Reference proteome</keyword>
<evidence type="ECO:0000313" key="3">
    <source>
        <dbReference type="Proteomes" id="UP000297454"/>
    </source>
</evidence>
<sequence length="301" mass="34687">MKNFEKKLKYVMRKLSKGLYFGMLAFVIFFSSNNSITMASDRGNNSTKNILNSSQPTISERRIERNKNVVTMSEFNDGDYIYLRLNGKIDYAFKVKNNFIVYGKISEIYANEFFDGKLFFYYDKNTKMIKIIIEKYADYQSIYISDKKDFKNGLLINLKEEISSENVKGDKVEKPENKSEKPENKSEKSENKSEKPENKSEKLENKSEKLENKSEKSENKSEKPENKSEKLENKSKKPENKSENVQIPAPKKHQKQTLSYNQQQKSSNNQNPNTSDIGVMTTAMTAIVAGTALVATKNKKD</sequence>
<evidence type="ECO:0000313" key="2">
    <source>
        <dbReference type="EMBL" id="TFF65265.1"/>
    </source>
</evidence>
<feature type="region of interest" description="Disordered" evidence="1">
    <location>
        <begin position="165"/>
        <end position="277"/>
    </location>
</feature>
<organism evidence="2 3">
    <name type="scientific">Helcococcus ovis</name>
    <dbReference type="NCBI Taxonomy" id="72026"/>
    <lineage>
        <taxon>Bacteria</taxon>
        <taxon>Bacillati</taxon>
        <taxon>Bacillota</taxon>
        <taxon>Tissierellia</taxon>
        <taxon>Tissierellales</taxon>
        <taxon>Peptoniphilaceae</taxon>
        <taxon>Helcococcus</taxon>
    </lineage>
</organism>
<dbReference type="AlphaFoldDB" id="A0A4R9C0G5"/>
<reference evidence="2 3" key="1">
    <citation type="submission" date="2019-01" db="EMBL/GenBank/DDBJ databases">
        <title>Draft Genome Sequences of Helcococcus ovis Strains Isolated from the Uterus and Vagina of Dairy Cows with Metritis.</title>
        <authorList>
            <person name="Cunha F."/>
            <person name="Jeon S.J."/>
            <person name="Kutzer P."/>
            <person name="Galvao K.N."/>
        </authorList>
    </citation>
    <scope>NUCLEOTIDE SEQUENCE [LARGE SCALE GENOMIC DNA]</scope>
    <source>
        <strain evidence="2 3">KG-37</strain>
    </source>
</reference>
<accession>A0A4R9C0G5</accession>